<protein>
    <submittedName>
        <fullName evidence="1">Uncharacterized protein</fullName>
    </submittedName>
</protein>
<evidence type="ECO:0000313" key="1">
    <source>
        <dbReference type="EMBL" id="KAK8974612.1"/>
    </source>
</evidence>
<keyword evidence="2" id="KW-1185">Reference proteome</keyword>
<evidence type="ECO:0000313" key="2">
    <source>
        <dbReference type="Proteomes" id="UP001396334"/>
    </source>
</evidence>
<dbReference type="Proteomes" id="UP001396334">
    <property type="component" value="Unassembled WGS sequence"/>
</dbReference>
<sequence length="139" mass="15458">MEELRLGDTTVIETWDERVGMADRGMVSERFDALWCKPALKEADLVPVPISVVPSATERDVEVIVAEGVARKVRYVNDLILNTGKEEQRCTLAKARGKSHRRKVRPILGDGEAISIYSLSDSDFQARQAEILCEAEATV</sequence>
<organism evidence="1 2">
    <name type="scientific">Hibiscus sabdariffa</name>
    <name type="common">roselle</name>
    <dbReference type="NCBI Taxonomy" id="183260"/>
    <lineage>
        <taxon>Eukaryota</taxon>
        <taxon>Viridiplantae</taxon>
        <taxon>Streptophyta</taxon>
        <taxon>Embryophyta</taxon>
        <taxon>Tracheophyta</taxon>
        <taxon>Spermatophyta</taxon>
        <taxon>Magnoliopsida</taxon>
        <taxon>eudicotyledons</taxon>
        <taxon>Gunneridae</taxon>
        <taxon>Pentapetalae</taxon>
        <taxon>rosids</taxon>
        <taxon>malvids</taxon>
        <taxon>Malvales</taxon>
        <taxon>Malvaceae</taxon>
        <taxon>Malvoideae</taxon>
        <taxon>Hibiscus</taxon>
    </lineage>
</organism>
<gene>
    <name evidence="1" type="ORF">V6N11_029318</name>
</gene>
<proteinExistence type="predicted"/>
<dbReference type="EMBL" id="JBBPBN010000161">
    <property type="protein sequence ID" value="KAK8974612.1"/>
    <property type="molecule type" value="Genomic_DNA"/>
</dbReference>
<comment type="caution">
    <text evidence="1">The sequence shown here is derived from an EMBL/GenBank/DDBJ whole genome shotgun (WGS) entry which is preliminary data.</text>
</comment>
<name>A0ABR2NF12_9ROSI</name>
<accession>A0ABR2NF12</accession>
<reference evidence="1 2" key="1">
    <citation type="journal article" date="2024" name="G3 (Bethesda)">
        <title>Genome assembly of Hibiscus sabdariffa L. provides insights into metabolisms of medicinal natural products.</title>
        <authorList>
            <person name="Kim T."/>
        </authorList>
    </citation>
    <scope>NUCLEOTIDE SEQUENCE [LARGE SCALE GENOMIC DNA]</scope>
    <source>
        <strain evidence="1">TK-2024</strain>
        <tissue evidence="1">Old leaves</tissue>
    </source>
</reference>